<sequence length="349" mass="36588">MQSNTSCSDVCIWDNAAPSTPRGYCSTACTPGGDECPGGYECAAQDCSGGPTHVCVRRVVAGCTAVPVFGNSGRVLLSVGLRSANAYAVAYLDANVVTVRLMDGTTVVRELGTFPFGGFADELLAVTDDHLWWHVSPLIVRIDANGIETFTVPTDVSPLQLASAAGEVLAGTYRSRFGAALLRPDSGVLVEEAAALPVMYYARRLGDGTSVGQCSDGGVNAACATRDLVTAQHLLYPPDASFLTVNAGFAGASIDDFTMVSKTGDVFRRVGGQWVADVFADGATNGGAVSVGDDVYVSRQVDGGFQQFVKTETCWKRVNALNGVVSTALPGAKYGYYSTRSWCAQLQPK</sequence>
<organism evidence="1 2">
    <name type="scientific">Archangium gephyra</name>
    <dbReference type="NCBI Taxonomy" id="48"/>
    <lineage>
        <taxon>Bacteria</taxon>
        <taxon>Pseudomonadati</taxon>
        <taxon>Myxococcota</taxon>
        <taxon>Myxococcia</taxon>
        <taxon>Myxococcales</taxon>
        <taxon>Cystobacterineae</taxon>
        <taxon>Archangiaceae</taxon>
        <taxon>Archangium</taxon>
    </lineage>
</organism>
<dbReference type="AlphaFoldDB" id="A0A2W5T0T2"/>
<dbReference type="Proteomes" id="UP000249061">
    <property type="component" value="Unassembled WGS sequence"/>
</dbReference>
<name>A0A2W5T0T2_9BACT</name>
<comment type="caution">
    <text evidence="1">The sequence shown here is derived from an EMBL/GenBank/DDBJ whole genome shotgun (WGS) entry which is preliminary data.</text>
</comment>
<dbReference type="EMBL" id="QFQP01000023">
    <property type="protein sequence ID" value="PZR08920.1"/>
    <property type="molecule type" value="Genomic_DNA"/>
</dbReference>
<proteinExistence type="predicted"/>
<evidence type="ECO:0000313" key="2">
    <source>
        <dbReference type="Proteomes" id="UP000249061"/>
    </source>
</evidence>
<reference evidence="1 2" key="1">
    <citation type="submission" date="2017-08" db="EMBL/GenBank/DDBJ databases">
        <title>Infants hospitalized years apart are colonized by the same room-sourced microbial strains.</title>
        <authorList>
            <person name="Brooks B."/>
            <person name="Olm M.R."/>
            <person name="Firek B.A."/>
            <person name="Baker R."/>
            <person name="Thomas B.C."/>
            <person name="Morowitz M.J."/>
            <person name="Banfield J.F."/>
        </authorList>
    </citation>
    <scope>NUCLEOTIDE SEQUENCE [LARGE SCALE GENOMIC DNA]</scope>
    <source>
        <strain evidence="1">S2_003_000_R2_14</strain>
    </source>
</reference>
<gene>
    <name evidence="1" type="ORF">DI536_23825</name>
</gene>
<protein>
    <submittedName>
        <fullName evidence="1">Uncharacterized protein</fullName>
    </submittedName>
</protein>
<evidence type="ECO:0000313" key="1">
    <source>
        <dbReference type="EMBL" id="PZR08920.1"/>
    </source>
</evidence>
<accession>A0A2W5T0T2</accession>